<evidence type="ECO:0000256" key="3">
    <source>
        <dbReference type="ARBA" id="ARBA00022553"/>
    </source>
</evidence>
<evidence type="ECO:0000313" key="8">
    <source>
        <dbReference type="EMBL" id="SFU74294.1"/>
    </source>
</evidence>
<dbReference type="PANTHER" id="PTHR43304:SF1">
    <property type="entry name" value="PAC DOMAIN-CONTAINING PROTEIN"/>
    <property type="match status" value="1"/>
</dbReference>
<dbReference type="InterPro" id="IPR035965">
    <property type="entry name" value="PAS-like_dom_sf"/>
</dbReference>
<dbReference type="OrthoDB" id="5522855at2"/>
<proteinExistence type="predicted"/>
<dbReference type="EMBL" id="FPBK01000018">
    <property type="protein sequence ID" value="SFU74294.1"/>
    <property type="molecule type" value="Genomic_DNA"/>
</dbReference>
<dbReference type="PROSITE" id="PS50109">
    <property type="entry name" value="HIS_KIN"/>
    <property type="match status" value="1"/>
</dbReference>
<evidence type="ECO:0000256" key="5">
    <source>
        <dbReference type="ARBA" id="ARBA00022777"/>
    </source>
</evidence>
<dbReference type="Gene3D" id="3.30.450.20">
    <property type="entry name" value="PAS domain"/>
    <property type="match status" value="1"/>
</dbReference>
<dbReference type="CDD" id="cd00130">
    <property type="entry name" value="PAS"/>
    <property type="match status" value="1"/>
</dbReference>
<dbReference type="Pfam" id="PF02518">
    <property type="entry name" value="HATPase_c"/>
    <property type="match status" value="1"/>
</dbReference>
<dbReference type="SUPFAM" id="SSF55785">
    <property type="entry name" value="PYP-like sensor domain (PAS domain)"/>
    <property type="match status" value="1"/>
</dbReference>
<comment type="catalytic activity">
    <reaction evidence="1">
        <text>ATP + protein L-histidine = ADP + protein N-phospho-L-histidine.</text>
        <dbReference type="EC" id="2.7.13.3"/>
    </reaction>
</comment>
<keyword evidence="9" id="KW-1185">Reference proteome</keyword>
<evidence type="ECO:0000313" key="9">
    <source>
        <dbReference type="Proteomes" id="UP000199138"/>
    </source>
</evidence>
<name>A0A1I7IN31_9FLAO</name>
<sequence>MQTSRVEDTFRTKDLEASKKELDVIGLETLKHAGVGRGYYDYATNFFHLDTVACKLHDLTNADAAFTFMKLRKLYLHQKSRQAIRIALDSLKKGEQKFDITLLLVTFRGEQKWLRVIGTLTHSLEAKETVGLLFMDVGSSTGVSRDIGSKEVLIDSFEHAISGIGMVNLNGRFIEANPYLCKMLGYEKEELLEKSLIDFVPPEDFEEMEHILVKFLTGKIHKYSGEKMYVNRKGHRIPIFLMISITKNTSGSPLHFVIQASNLFQLYQSKGKLASLLEIVTNQNKRFMEFTYIVSHNIRSHTSNLAMLTQLLKMKNQELTEEYLNYLDNSVEGLQQTISDLNEIITLHTNQSYDLSKLMIYNTIEASLQKHIFKSSIASKVIIQNSIPQTLGIVHSPKLLYCILNQIIENSVKFKKKDVDLILDFKHESNEQYDIIKISDNGIGIDLDRYHDQIFGLYKTFAVGNSNRGVGLFLVKHQMEALQGKVQLSSTLGKGTTVQLYFKKMMTYGEINLAGR</sequence>
<evidence type="ECO:0000256" key="4">
    <source>
        <dbReference type="ARBA" id="ARBA00022679"/>
    </source>
</evidence>
<dbReference type="Gene3D" id="3.30.565.10">
    <property type="entry name" value="Histidine kinase-like ATPase, C-terminal domain"/>
    <property type="match status" value="1"/>
</dbReference>
<evidence type="ECO:0000256" key="1">
    <source>
        <dbReference type="ARBA" id="ARBA00000085"/>
    </source>
</evidence>
<dbReference type="STRING" id="1224947.SAMN05216480_11827"/>
<feature type="domain" description="PAS" evidence="7">
    <location>
        <begin position="149"/>
        <end position="219"/>
    </location>
</feature>
<dbReference type="Pfam" id="PF13426">
    <property type="entry name" value="PAS_9"/>
    <property type="match status" value="1"/>
</dbReference>
<dbReference type="AlphaFoldDB" id="A0A1I7IN31"/>
<evidence type="ECO:0000259" key="7">
    <source>
        <dbReference type="PROSITE" id="PS50112"/>
    </source>
</evidence>
<dbReference type="SMART" id="SM00387">
    <property type="entry name" value="HATPase_c"/>
    <property type="match status" value="1"/>
</dbReference>
<feature type="domain" description="Histidine kinase" evidence="6">
    <location>
        <begin position="293"/>
        <end position="506"/>
    </location>
</feature>
<accession>A0A1I7IN31</accession>
<keyword evidence="3" id="KW-0597">Phosphoprotein</keyword>
<dbReference type="PANTHER" id="PTHR43304">
    <property type="entry name" value="PHYTOCHROME-LIKE PROTEIN CPH1"/>
    <property type="match status" value="1"/>
</dbReference>
<dbReference type="InterPro" id="IPR036890">
    <property type="entry name" value="HATPase_C_sf"/>
</dbReference>
<dbReference type="InterPro" id="IPR005467">
    <property type="entry name" value="His_kinase_dom"/>
</dbReference>
<dbReference type="SUPFAM" id="SSF55874">
    <property type="entry name" value="ATPase domain of HSP90 chaperone/DNA topoisomerase II/histidine kinase"/>
    <property type="match status" value="1"/>
</dbReference>
<dbReference type="InterPro" id="IPR004358">
    <property type="entry name" value="Sig_transdc_His_kin-like_C"/>
</dbReference>
<dbReference type="InterPro" id="IPR000014">
    <property type="entry name" value="PAS"/>
</dbReference>
<dbReference type="EC" id="2.7.13.3" evidence="2"/>
<dbReference type="Proteomes" id="UP000199138">
    <property type="component" value="Unassembled WGS sequence"/>
</dbReference>
<keyword evidence="5" id="KW-0418">Kinase</keyword>
<organism evidence="8 9">
    <name type="scientific">Pustulibacterium marinum</name>
    <dbReference type="NCBI Taxonomy" id="1224947"/>
    <lineage>
        <taxon>Bacteria</taxon>
        <taxon>Pseudomonadati</taxon>
        <taxon>Bacteroidota</taxon>
        <taxon>Flavobacteriia</taxon>
        <taxon>Flavobacteriales</taxon>
        <taxon>Flavobacteriaceae</taxon>
        <taxon>Pustulibacterium</taxon>
    </lineage>
</organism>
<dbReference type="NCBIfam" id="TIGR00229">
    <property type="entry name" value="sensory_box"/>
    <property type="match status" value="1"/>
</dbReference>
<keyword evidence="4" id="KW-0808">Transferase</keyword>
<protein>
    <recommendedName>
        <fullName evidence="2">histidine kinase</fullName>
        <ecNumber evidence="2">2.7.13.3</ecNumber>
    </recommendedName>
</protein>
<evidence type="ECO:0000259" key="6">
    <source>
        <dbReference type="PROSITE" id="PS50109"/>
    </source>
</evidence>
<dbReference type="InterPro" id="IPR052162">
    <property type="entry name" value="Sensor_kinase/Photoreceptor"/>
</dbReference>
<dbReference type="InterPro" id="IPR003594">
    <property type="entry name" value="HATPase_dom"/>
</dbReference>
<dbReference type="PROSITE" id="PS50112">
    <property type="entry name" value="PAS"/>
    <property type="match status" value="1"/>
</dbReference>
<dbReference type="Gene3D" id="1.10.287.130">
    <property type="match status" value="1"/>
</dbReference>
<dbReference type="RefSeq" id="WP_093026343.1">
    <property type="nucleotide sequence ID" value="NZ_FPBK01000018.1"/>
</dbReference>
<reference evidence="8 9" key="1">
    <citation type="submission" date="2016-10" db="EMBL/GenBank/DDBJ databases">
        <authorList>
            <person name="de Groot N.N."/>
        </authorList>
    </citation>
    <scope>NUCLEOTIDE SEQUENCE [LARGE SCALE GENOMIC DNA]</scope>
    <source>
        <strain evidence="8 9">CGMCC 1.12333</strain>
    </source>
</reference>
<evidence type="ECO:0000256" key="2">
    <source>
        <dbReference type="ARBA" id="ARBA00012438"/>
    </source>
</evidence>
<dbReference type="PRINTS" id="PR00344">
    <property type="entry name" value="BCTRLSENSOR"/>
</dbReference>
<dbReference type="GO" id="GO:0004673">
    <property type="term" value="F:protein histidine kinase activity"/>
    <property type="evidence" value="ECO:0007669"/>
    <property type="project" value="UniProtKB-EC"/>
</dbReference>
<dbReference type="SMART" id="SM00091">
    <property type="entry name" value="PAS"/>
    <property type="match status" value="1"/>
</dbReference>
<gene>
    <name evidence="8" type="ORF">SAMN05216480_11827</name>
</gene>